<feature type="transmembrane region" description="Helical" evidence="7">
    <location>
        <begin position="107"/>
        <end position="132"/>
    </location>
</feature>
<evidence type="ECO:0000256" key="1">
    <source>
        <dbReference type="ARBA" id="ARBA00004651"/>
    </source>
</evidence>
<dbReference type="SUPFAM" id="SSF103473">
    <property type="entry name" value="MFS general substrate transporter"/>
    <property type="match status" value="1"/>
</dbReference>
<evidence type="ECO:0000256" key="3">
    <source>
        <dbReference type="ARBA" id="ARBA00022475"/>
    </source>
</evidence>
<sequence>MGGALLLAVEYAPKERRGFFGSIPQMGVSLGMLLGTVALSLMTLLPEEQFLSWGWRIPFLFSALLIVFGLWIRRGIDETPAFRAAKEQGELTKVPLVETLRHHWKEVLIAVGAKVVETAPFYIFSTFVVSYATANLGFSRTSTLLAVTIGTVVTTLLIPLMGGLSDRIGRKPLYIGGSVAMALFAFPYFWLLQQKSEPLLVLATVLGLGVIWAPITAVLGTMFSEIFRSNVRYTGITLGYQIGAALAGGTAPLAATALLGAYDNSYVPVALYIIAAALISLAAIMAVRDRQGEALDQP</sequence>
<dbReference type="Pfam" id="PF07690">
    <property type="entry name" value="MFS_1"/>
    <property type="match status" value="1"/>
</dbReference>
<gene>
    <name evidence="9" type="ORF">ACFP81_14100</name>
</gene>
<evidence type="ECO:0000256" key="4">
    <source>
        <dbReference type="ARBA" id="ARBA00022692"/>
    </source>
</evidence>
<dbReference type="RefSeq" id="WP_380084145.1">
    <property type="nucleotide sequence ID" value="NZ_JBHSWD010000003.1"/>
</dbReference>
<protein>
    <submittedName>
        <fullName evidence="9">MFS transporter</fullName>
    </submittedName>
</protein>
<dbReference type="InterPro" id="IPR011701">
    <property type="entry name" value="MFS"/>
</dbReference>
<evidence type="ECO:0000256" key="7">
    <source>
        <dbReference type="SAM" id="Phobius"/>
    </source>
</evidence>
<feature type="transmembrane region" description="Helical" evidence="7">
    <location>
        <begin position="26"/>
        <end position="45"/>
    </location>
</feature>
<proteinExistence type="predicted"/>
<dbReference type="InterPro" id="IPR036259">
    <property type="entry name" value="MFS_trans_sf"/>
</dbReference>
<feature type="transmembrane region" description="Helical" evidence="7">
    <location>
        <begin position="235"/>
        <end position="259"/>
    </location>
</feature>
<comment type="subcellular location">
    <subcellularLocation>
        <location evidence="1">Cell membrane</location>
        <topology evidence="1">Multi-pass membrane protein</topology>
    </subcellularLocation>
</comment>
<keyword evidence="2" id="KW-0813">Transport</keyword>
<dbReference type="PROSITE" id="PS50850">
    <property type="entry name" value="MFS"/>
    <property type="match status" value="1"/>
</dbReference>
<dbReference type="Gene3D" id="1.20.1250.20">
    <property type="entry name" value="MFS general substrate transporter like domains"/>
    <property type="match status" value="2"/>
</dbReference>
<comment type="caution">
    <text evidence="9">The sequence shown here is derived from an EMBL/GenBank/DDBJ whole genome shotgun (WGS) entry which is preliminary data.</text>
</comment>
<reference evidence="10" key="1">
    <citation type="journal article" date="2019" name="Int. J. Syst. Evol. Microbiol.">
        <title>The Global Catalogue of Microorganisms (GCM) 10K type strain sequencing project: providing services to taxonomists for standard genome sequencing and annotation.</title>
        <authorList>
            <consortium name="The Broad Institute Genomics Platform"/>
            <consortium name="The Broad Institute Genome Sequencing Center for Infectious Disease"/>
            <person name="Wu L."/>
            <person name="Ma J."/>
        </authorList>
    </citation>
    <scope>NUCLEOTIDE SEQUENCE [LARGE SCALE GENOMIC DNA]</scope>
    <source>
        <strain evidence="10">CGMCC 1.15772</strain>
    </source>
</reference>
<dbReference type="InterPro" id="IPR005828">
    <property type="entry name" value="MFS_sugar_transport-like"/>
</dbReference>
<feature type="domain" description="Major facilitator superfamily (MFS) profile" evidence="8">
    <location>
        <begin position="1"/>
        <end position="288"/>
    </location>
</feature>
<accession>A0ABW1YFB8</accession>
<evidence type="ECO:0000313" key="10">
    <source>
        <dbReference type="Proteomes" id="UP001596297"/>
    </source>
</evidence>
<feature type="transmembrane region" description="Helical" evidence="7">
    <location>
        <begin position="199"/>
        <end position="223"/>
    </location>
</feature>
<dbReference type="InterPro" id="IPR020846">
    <property type="entry name" value="MFS_dom"/>
</dbReference>
<feature type="transmembrane region" description="Helical" evidence="7">
    <location>
        <begin position="57"/>
        <end position="76"/>
    </location>
</feature>
<dbReference type="PROSITE" id="PS00216">
    <property type="entry name" value="SUGAR_TRANSPORT_1"/>
    <property type="match status" value="1"/>
</dbReference>
<keyword evidence="4 7" id="KW-0812">Transmembrane</keyword>
<dbReference type="PANTHER" id="PTHR43045">
    <property type="entry name" value="SHIKIMATE TRANSPORTER"/>
    <property type="match status" value="1"/>
</dbReference>
<keyword evidence="6 7" id="KW-0472">Membrane</keyword>
<evidence type="ECO:0000256" key="6">
    <source>
        <dbReference type="ARBA" id="ARBA00023136"/>
    </source>
</evidence>
<dbReference type="PANTHER" id="PTHR43045:SF1">
    <property type="entry name" value="SHIKIMATE TRANSPORTER"/>
    <property type="match status" value="1"/>
</dbReference>
<keyword evidence="5 7" id="KW-1133">Transmembrane helix</keyword>
<dbReference type="Proteomes" id="UP001596297">
    <property type="component" value="Unassembled WGS sequence"/>
</dbReference>
<dbReference type="InterPro" id="IPR005829">
    <property type="entry name" value="Sugar_transporter_CS"/>
</dbReference>
<organism evidence="9 10">
    <name type="scientific">Deinococcus lacus</name>
    <dbReference type="NCBI Taxonomy" id="392561"/>
    <lineage>
        <taxon>Bacteria</taxon>
        <taxon>Thermotogati</taxon>
        <taxon>Deinococcota</taxon>
        <taxon>Deinococci</taxon>
        <taxon>Deinococcales</taxon>
        <taxon>Deinococcaceae</taxon>
        <taxon>Deinococcus</taxon>
    </lineage>
</organism>
<evidence type="ECO:0000256" key="5">
    <source>
        <dbReference type="ARBA" id="ARBA00022989"/>
    </source>
</evidence>
<name>A0ABW1YFB8_9DEIO</name>
<feature type="transmembrane region" description="Helical" evidence="7">
    <location>
        <begin position="144"/>
        <end position="161"/>
    </location>
</feature>
<keyword evidence="3" id="KW-1003">Cell membrane</keyword>
<feature type="transmembrane region" description="Helical" evidence="7">
    <location>
        <begin position="265"/>
        <end position="287"/>
    </location>
</feature>
<evidence type="ECO:0000259" key="8">
    <source>
        <dbReference type="PROSITE" id="PS50850"/>
    </source>
</evidence>
<evidence type="ECO:0000256" key="2">
    <source>
        <dbReference type="ARBA" id="ARBA00022448"/>
    </source>
</evidence>
<dbReference type="EMBL" id="JBHSWD010000003">
    <property type="protein sequence ID" value="MFC6593025.1"/>
    <property type="molecule type" value="Genomic_DNA"/>
</dbReference>
<dbReference type="Pfam" id="PF00083">
    <property type="entry name" value="Sugar_tr"/>
    <property type="match status" value="1"/>
</dbReference>
<keyword evidence="10" id="KW-1185">Reference proteome</keyword>
<feature type="transmembrane region" description="Helical" evidence="7">
    <location>
        <begin position="173"/>
        <end position="193"/>
    </location>
</feature>
<evidence type="ECO:0000313" key="9">
    <source>
        <dbReference type="EMBL" id="MFC6593025.1"/>
    </source>
</evidence>